<keyword evidence="1" id="KW-0472">Membrane</keyword>
<proteinExistence type="predicted"/>
<feature type="transmembrane region" description="Helical" evidence="1">
    <location>
        <begin position="7"/>
        <end position="27"/>
    </location>
</feature>
<protein>
    <submittedName>
        <fullName evidence="2">Uncharacterized protein</fullName>
    </submittedName>
</protein>
<accession>A0A383CAX7</accession>
<feature type="transmembrane region" description="Helical" evidence="1">
    <location>
        <begin position="47"/>
        <end position="74"/>
    </location>
</feature>
<organism evidence="2">
    <name type="scientific">marine metagenome</name>
    <dbReference type="NCBI Taxonomy" id="408172"/>
    <lineage>
        <taxon>unclassified sequences</taxon>
        <taxon>metagenomes</taxon>
        <taxon>ecological metagenomes</taxon>
    </lineage>
</organism>
<sequence>MNVRSVALTAGIFGACAMFFLAWWLILIGKAEGPVTLFERIYIGYSFTPTGSVVGAVWGFVDWGIAGAIFAWLYNKINK</sequence>
<dbReference type="NCBIfam" id="NF037947">
    <property type="entry name" value="holin_4"/>
    <property type="match status" value="1"/>
</dbReference>
<gene>
    <name evidence="2" type="ORF">METZ01_LOCUS482381</name>
</gene>
<evidence type="ECO:0000256" key="1">
    <source>
        <dbReference type="SAM" id="Phobius"/>
    </source>
</evidence>
<keyword evidence="1" id="KW-1133">Transmembrane helix</keyword>
<name>A0A383CAX7_9ZZZZ</name>
<dbReference type="PROSITE" id="PS51257">
    <property type="entry name" value="PROKAR_LIPOPROTEIN"/>
    <property type="match status" value="1"/>
</dbReference>
<dbReference type="EMBL" id="UINC01207444">
    <property type="protein sequence ID" value="SVE29527.1"/>
    <property type="molecule type" value="Genomic_DNA"/>
</dbReference>
<evidence type="ECO:0000313" key="2">
    <source>
        <dbReference type="EMBL" id="SVE29527.1"/>
    </source>
</evidence>
<dbReference type="AlphaFoldDB" id="A0A383CAX7"/>
<keyword evidence="1" id="KW-0812">Transmembrane</keyword>
<reference evidence="2" key="1">
    <citation type="submission" date="2018-05" db="EMBL/GenBank/DDBJ databases">
        <authorList>
            <person name="Lanie J.A."/>
            <person name="Ng W.-L."/>
            <person name="Kazmierczak K.M."/>
            <person name="Andrzejewski T.M."/>
            <person name="Davidsen T.M."/>
            <person name="Wayne K.J."/>
            <person name="Tettelin H."/>
            <person name="Glass J.I."/>
            <person name="Rusch D."/>
            <person name="Podicherti R."/>
            <person name="Tsui H.-C.T."/>
            <person name="Winkler M.E."/>
        </authorList>
    </citation>
    <scope>NUCLEOTIDE SEQUENCE</scope>
</reference>